<keyword evidence="2" id="KW-1185">Reference proteome</keyword>
<gene>
    <name evidence="1" type="ORF">BJY20_002553</name>
</gene>
<evidence type="ECO:0000313" key="2">
    <source>
        <dbReference type="Proteomes" id="UP000554054"/>
    </source>
</evidence>
<name>A0A852W0F8_9MICO</name>
<evidence type="ECO:0000313" key="1">
    <source>
        <dbReference type="EMBL" id="NYF99161.1"/>
    </source>
</evidence>
<accession>A0A852W0F8</accession>
<dbReference type="EMBL" id="JACCAE010000001">
    <property type="protein sequence ID" value="NYF99161.1"/>
    <property type="molecule type" value="Genomic_DNA"/>
</dbReference>
<dbReference type="Proteomes" id="UP000554054">
    <property type="component" value="Unassembled WGS sequence"/>
</dbReference>
<reference evidence="1 2" key="1">
    <citation type="submission" date="2020-07" db="EMBL/GenBank/DDBJ databases">
        <title>Sequencing the genomes of 1000 actinobacteria strains.</title>
        <authorList>
            <person name="Klenk H.-P."/>
        </authorList>
    </citation>
    <scope>NUCLEOTIDE SEQUENCE [LARGE SCALE GENOMIC DNA]</scope>
    <source>
        <strain evidence="1 2">DSM 26154</strain>
    </source>
</reference>
<comment type="caution">
    <text evidence="1">The sequence shown here is derived from an EMBL/GenBank/DDBJ whole genome shotgun (WGS) entry which is preliminary data.</text>
</comment>
<proteinExistence type="predicted"/>
<dbReference type="RefSeq" id="WP_281366044.1">
    <property type="nucleotide sequence ID" value="NZ_JACCAE010000001.1"/>
</dbReference>
<protein>
    <submittedName>
        <fullName evidence="1">Uncharacterized protein</fullName>
    </submittedName>
</protein>
<organism evidence="1 2">
    <name type="scientific">Janibacter cremeus</name>
    <dbReference type="NCBI Taxonomy" id="1285192"/>
    <lineage>
        <taxon>Bacteria</taxon>
        <taxon>Bacillati</taxon>
        <taxon>Actinomycetota</taxon>
        <taxon>Actinomycetes</taxon>
        <taxon>Micrococcales</taxon>
        <taxon>Intrasporangiaceae</taxon>
        <taxon>Janibacter</taxon>
    </lineage>
</organism>
<dbReference type="AlphaFoldDB" id="A0A852W0F8"/>
<sequence length="42" mass="4294">MTTRAAVAVPLPLAPAVLGGVIPLEIPVSATQVVPVPEYEAR</sequence>